<feature type="chain" id="PRO_5025351100" evidence="1">
    <location>
        <begin position="22"/>
        <end position="84"/>
    </location>
</feature>
<dbReference type="Ensembl" id="ENSSANT00000012092.1">
    <property type="protein sequence ID" value="ENSSANP00000011288.1"/>
    <property type="gene ID" value="ENSSANG00000006166.1"/>
</dbReference>
<dbReference type="AlphaFoldDB" id="A0A671KUM7"/>
<keyword evidence="1" id="KW-0732">Signal</keyword>
<sequence length="84" mass="9293">ISTVINIINLAILFICPLRDPDSDVYAKFFMSHCCYDAIPTSSKLVIFDTTLQVCLCAYYMMCTGEKSILCTGCKRGQSGTFMG</sequence>
<reference evidence="2" key="2">
    <citation type="submission" date="2025-09" db="UniProtKB">
        <authorList>
            <consortium name="Ensembl"/>
        </authorList>
    </citation>
    <scope>IDENTIFICATION</scope>
</reference>
<name>A0A671KUM7_9TELE</name>
<evidence type="ECO:0000256" key="1">
    <source>
        <dbReference type="SAM" id="SignalP"/>
    </source>
</evidence>
<dbReference type="Proteomes" id="UP000472260">
    <property type="component" value="Unassembled WGS sequence"/>
</dbReference>
<organism evidence="2 3">
    <name type="scientific">Sinocyclocheilus anshuiensis</name>
    <dbReference type="NCBI Taxonomy" id="1608454"/>
    <lineage>
        <taxon>Eukaryota</taxon>
        <taxon>Metazoa</taxon>
        <taxon>Chordata</taxon>
        <taxon>Craniata</taxon>
        <taxon>Vertebrata</taxon>
        <taxon>Euteleostomi</taxon>
        <taxon>Actinopterygii</taxon>
        <taxon>Neopterygii</taxon>
        <taxon>Teleostei</taxon>
        <taxon>Ostariophysi</taxon>
        <taxon>Cypriniformes</taxon>
        <taxon>Cyprinidae</taxon>
        <taxon>Cyprininae</taxon>
        <taxon>Sinocyclocheilus</taxon>
    </lineage>
</organism>
<dbReference type="Gene3D" id="3.10.580.10">
    <property type="entry name" value="CBS-domain"/>
    <property type="match status" value="1"/>
</dbReference>
<accession>A0A671KUM7</accession>
<feature type="signal peptide" evidence="1">
    <location>
        <begin position="1"/>
        <end position="21"/>
    </location>
</feature>
<protein>
    <submittedName>
        <fullName evidence="2">Uncharacterized protein</fullName>
    </submittedName>
</protein>
<reference evidence="2" key="1">
    <citation type="submission" date="2025-08" db="UniProtKB">
        <authorList>
            <consortium name="Ensembl"/>
        </authorList>
    </citation>
    <scope>IDENTIFICATION</scope>
</reference>
<dbReference type="InterPro" id="IPR046342">
    <property type="entry name" value="CBS_dom_sf"/>
</dbReference>
<evidence type="ECO:0000313" key="2">
    <source>
        <dbReference type="Ensembl" id="ENSSANP00000011288.1"/>
    </source>
</evidence>
<evidence type="ECO:0000313" key="3">
    <source>
        <dbReference type="Proteomes" id="UP000472260"/>
    </source>
</evidence>
<keyword evidence="3" id="KW-1185">Reference proteome</keyword>
<proteinExistence type="predicted"/>